<keyword evidence="1" id="KW-0507">mRNA processing</keyword>
<feature type="region of interest" description="Disordered" evidence="2">
    <location>
        <begin position="392"/>
        <end position="424"/>
    </location>
</feature>
<dbReference type="GO" id="GO:0003676">
    <property type="term" value="F:nucleic acid binding"/>
    <property type="evidence" value="ECO:0007669"/>
    <property type="project" value="InterPro"/>
</dbReference>
<dbReference type="EMBL" id="JARKIF010000006">
    <property type="protein sequence ID" value="KAJ7636543.1"/>
    <property type="molecule type" value="Genomic_DNA"/>
</dbReference>
<dbReference type="GO" id="GO:0008270">
    <property type="term" value="F:zinc ion binding"/>
    <property type="evidence" value="ECO:0007669"/>
    <property type="project" value="InterPro"/>
</dbReference>
<dbReference type="GO" id="GO:0006397">
    <property type="term" value="P:mRNA processing"/>
    <property type="evidence" value="ECO:0007669"/>
    <property type="project" value="UniProtKB-KW"/>
</dbReference>
<evidence type="ECO:0008006" key="5">
    <source>
        <dbReference type="Google" id="ProtNLM"/>
    </source>
</evidence>
<dbReference type="Proteomes" id="UP001221142">
    <property type="component" value="Unassembled WGS sequence"/>
</dbReference>
<gene>
    <name evidence="3" type="ORF">FB45DRAFT_742471</name>
</gene>
<proteinExistence type="predicted"/>
<evidence type="ECO:0000313" key="3">
    <source>
        <dbReference type="EMBL" id="KAJ7636543.1"/>
    </source>
</evidence>
<dbReference type="SUPFAM" id="SSF57756">
    <property type="entry name" value="Retrovirus zinc finger-like domains"/>
    <property type="match status" value="1"/>
</dbReference>
<evidence type="ECO:0000256" key="2">
    <source>
        <dbReference type="SAM" id="MobiDB-lite"/>
    </source>
</evidence>
<keyword evidence="4" id="KW-1185">Reference proteome</keyword>
<dbReference type="AlphaFoldDB" id="A0AAD7C1J7"/>
<protein>
    <recommendedName>
        <fullName evidence="5">CCHC-type domain-containing protein</fullName>
    </recommendedName>
</protein>
<feature type="compositionally biased region" description="Polar residues" evidence="2">
    <location>
        <begin position="410"/>
        <end position="424"/>
    </location>
</feature>
<sequence>MANDKKIPEPYDKNAPSFSDEEPKKLLQFFDHMERMMEIAGTVDGAKNTLLLRYVDRQVAEQWRKFASFKGPYTKFKNEILENYPEARNSERGSIKKLKNILSEFDSEEIGLNDSEELMKLVRAMNVEVDKLMTSGSLTPERAVKSEESGGLAAKMLEEIKLTLVNMRDRMDVSDKKHKEDFEQIRQLYKSVPGRVTGSADAQTMPPRQEVRFGRPPGMDLCHYCRTTGHFIGACPRRLQHLAEGKIKAIGTRDFFMDGTPIPLGGSKPRSQIVDEFRVPTSSVNILSASNFVQAAELPGMTADDWAAYEEDNGEYGYYDPQESQNAYDPREEEIHALRVEQQNQQNLIRQLIQHHQVPRRGVQPPPKVQTPAQVDQNMLATVLAAVQHLNANSGNEPGQEAQFAVGTRANPSRTGNGAGQPNL</sequence>
<accession>A0AAD7C1J7</accession>
<name>A0AAD7C1J7_9AGAR</name>
<organism evidence="3 4">
    <name type="scientific">Roridomyces roridus</name>
    <dbReference type="NCBI Taxonomy" id="1738132"/>
    <lineage>
        <taxon>Eukaryota</taxon>
        <taxon>Fungi</taxon>
        <taxon>Dikarya</taxon>
        <taxon>Basidiomycota</taxon>
        <taxon>Agaricomycotina</taxon>
        <taxon>Agaricomycetes</taxon>
        <taxon>Agaricomycetidae</taxon>
        <taxon>Agaricales</taxon>
        <taxon>Marasmiineae</taxon>
        <taxon>Mycenaceae</taxon>
        <taxon>Roridomyces</taxon>
    </lineage>
</organism>
<evidence type="ECO:0000256" key="1">
    <source>
        <dbReference type="ARBA" id="ARBA00022664"/>
    </source>
</evidence>
<comment type="caution">
    <text evidence="3">The sequence shown here is derived from an EMBL/GenBank/DDBJ whole genome shotgun (WGS) entry which is preliminary data.</text>
</comment>
<dbReference type="InterPro" id="IPR036875">
    <property type="entry name" value="Znf_CCHC_sf"/>
</dbReference>
<reference evidence="3" key="1">
    <citation type="submission" date="2023-03" db="EMBL/GenBank/DDBJ databases">
        <title>Massive genome expansion in bonnet fungi (Mycena s.s.) driven by repeated elements and novel gene families across ecological guilds.</title>
        <authorList>
            <consortium name="Lawrence Berkeley National Laboratory"/>
            <person name="Harder C.B."/>
            <person name="Miyauchi S."/>
            <person name="Viragh M."/>
            <person name="Kuo A."/>
            <person name="Thoen E."/>
            <person name="Andreopoulos B."/>
            <person name="Lu D."/>
            <person name="Skrede I."/>
            <person name="Drula E."/>
            <person name="Henrissat B."/>
            <person name="Morin E."/>
            <person name="Kohler A."/>
            <person name="Barry K."/>
            <person name="LaButti K."/>
            <person name="Morin E."/>
            <person name="Salamov A."/>
            <person name="Lipzen A."/>
            <person name="Mereny Z."/>
            <person name="Hegedus B."/>
            <person name="Baldrian P."/>
            <person name="Stursova M."/>
            <person name="Weitz H."/>
            <person name="Taylor A."/>
            <person name="Grigoriev I.V."/>
            <person name="Nagy L.G."/>
            <person name="Martin F."/>
            <person name="Kauserud H."/>
        </authorList>
    </citation>
    <scope>NUCLEOTIDE SEQUENCE</scope>
    <source>
        <strain evidence="3">9284</strain>
    </source>
</reference>
<evidence type="ECO:0000313" key="4">
    <source>
        <dbReference type="Proteomes" id="UP001221142"/>
    </source>
</evidence>